<accession>A0A8S1R587</accession>
<gene>
    <name evidence="1" type="ORF">PSON_ATCC_30995.1.T1440001</name>
</gene>
<dbReference type="AlphaFoldDB" id="A0A8S1R587"/>
<organism evidence="1 2">
    <name type="scientific">Paramecium sonneborni</name>
    <dbReference type="NCBI Taxonomy" id="65129"/>
    <lineage>
        <taxon>Eukaryota</taxon>
        <taxon>Sar</taxon>
        <taxon>Alveolata</taxon>
        <taxon>Ciliophora</taxon>
        <taxon>Intramacronucleata</taxon>
        <taxon>Oligohymenophorea</taxon>
        <taxon>Peniculida</taxon>
        <taxon>Parameciidae</taxon>
        <taxon>Paramecium</taxon>
    </lineage>
</organism>
<proteinExistence type="predicted"/>
<evidence type="ECO:0000313" key="2">
    <source>
        <dbReference type="Proteomes" id="UP000692954"/>
    </source>
</evidence>
<keyword evidence="2" id="KW-1185">Reference proteome</keyword>
<dbReference type="Proteomes" id="UP000692954">
    <property type="component" value="Unassembled WGS sequence"/>
</dbReference>
<sequence>MKFWRQRTWSGVVLEKLFLCFQDISFFYFNVLPVLMQKNCRNTVDIQYKGIDKKQIDNNSKVIKKLKVLESSLQIVNELAVFFDLSKSRIEQSFAMCCNSLNPTTTEQKQLIKEFIDDVQMTEIYHNYNLYYDNQILISTKFCF</sequence>
<comment type="caution">
    <text evidence="1">The sequence shown here is derived from an EMBL/GenBank/DDBJ whole genome shotgun (WGS) entry which is preliminary data.</text>
</comment>
<reference evidence="1" key="1">
    <citation type="submission" date="2021-01" db="EMBL/GenBank/DDBJ databases">
        <authorList>
            <consortium name="Genoscope - CEA"/>
            <person name="William W."/>
        </authorList>
    </citation>
    <scope>NUCLEOTIDE SEQUENCE</scope>
</reference>
<name>A0A8S1R587_9CILI</name>
<protein>
    <submittedName>
        <fullName evidence="1">Uncharacterized protein</fullName>
    </submittedName>
</protein>
<evidence type="ECO:0000313" key="1">
    <source>
        <dbReference type="EMBL" id="CAD8123291.1"/>
    </source>
</evidence>
<dbReference type="EMBL" id="CAJJDN010000144">
    <property type="protein sequence ID" value="CAD8123291.1"/>
    <property type="molecule type" value="Genomic_DNA"/>
</dbReference>